<keyword evidence="1" id="KW-0378">Hydrolase</keyword>
<reference evidence="2" key="1">
    <citation type="journal article" date="2019" name="Int. J. Syst. Evol. Microbiol.">
        <title>The Global Catalogue of Microorganisms (GCM) 10K type strain sequencing project: providing services to taxonomists for standard genome sequencing and annotation.</title>
        <authorList>
            <consortium name="The Broad Institute Genomics Platform"/>
            <consortium name="The Broad Institute Genome Sequencing Center for Infectious Disease"/>
            <person name="Wu L."/>
            <person name="Ma J."/>
        </authorList>
    </citation>
    <scope>NUCLEOTIDE SEQUENCE [LARGE SCALE GENOMIC DNA]</scope>
    <source>
        <strain evidence="2">JCM 13006</strain>
    </source>
</reference>
<dbReference type="SFLD" id="SFLDG01135">
    <property type="entry name" value="C1.5.6:_HAD__Beta-PGM__Phospha"/>
    <property type="match status" value="1"/>
</dbReference>
<comment type="caution">
    <text evidence="1">The sequence shown here is derived from an EMBL/GenBank/DDBJ whole genome shotgun (WGS) entry which is preliminary data.</text>
</comment>
<dbReference type="CDD" id="cd07526">
    <property type="entry name" value="HAD_BPGM_like"/>
    <property type="match status" value="1"/>
</dbReference>
<dbReference type="InterPro" id="IPR050155">
    <property type="entry name" value="HAD-like_hydrolase_sf"/>
</dbReference>
<organism evidence="1 2">
    <name type="scientific">Kitasatospora terrestris</name>
    <dbReference type="NCBI Taxonomy" id="258051"/>
    <lineage>
        <taxon>Bacteria</taxon>
        <taxon>Bacillati</taxon>
        <taxon>Actinomycetota</taxon>
        <taxon>Actinomycetes</taxon>
        <taxon>Kitasatosporales</taxon>
        <taxon>Streptomycetaceae</taxon>
        <taxon>Kitasatospora</taxon>
    </lineage>
</organism>
<dbReference type="NCBIfam" id="TIGR01509">
    <property type="entry name" value="HAD-SF-IA-v3"/>
    <property type="match status" value="1"/>
</dbReference>
<dbReference type="GO" id="GO:0016787">
    <property type="term" value="F:hydrolase activity"/>
    <property type="evidence" value="ECO:0007669"/>
    <property type="project" value="UniProtKB-KW"/>
</dbReference>
<gene>
    <name evidence="1" type="ORF">GCM10023235_04570</name>
</gene>
<dbReference type="SFLD" id="SFLDG01129">
    <property type="entry name" value="C1.5:_HAD__Beta-PGM__Phosphata"/>
    <property type="match status" value="1"/>
</dbReference>
<keyword evidence="2" id="KW-1185">Reference proteome</keyword>
<evidence type="ECO:0000313" key="1">
    <source>
        <dbReference type="EMBL" id="GAA4833174.1"/>
    </source>
</evidence>
<protein>
    <submittedName>
        <fullName evidence="1">HAD family hydrolase</fullName>
    </submittedName>
</protein>
<dbReference type="Proteomes" id="UP001501752">
    <property type="component" value="Unassembled WGS sequence"/>
</dbReference>
<dbReference type="InterPro" id="IPR023198">
    <property type="entry name" value="PGP-like_dom2"/>
</dbReference>
<dbReference type="InterPro" id="IPR006439">
    <property type="entry name" value="HAD-SF_hydro_IA"/>
</dbReference>
<evidence type="ECO:0000313" key="2">
    <source>
        <dbReference type="Proteomes" id="UP001501752"/>
    </source>
</evidence>
<dbReference type="Pfam" id="PF00702">
    <property type="entry name" value="Hydrolase"/>
    <property type="match status" value="1"/>
</dbReference>
<dbReference type="PANTHER" id="PTHR43434:SF1">
    <property type="entry name" value="PHOSPHOGLYCOLATE PHOSPHATASE"/>
    <property type="match status" value="1"/>
</dbReference>
<dbReference type="RefSeq" id="WP_345695056.1">
    <property type="nucleotide sequence ID" value="NZ_BAABIS010000001.1"/>
</dbReference>
<dbReference type="PANTHER" id="PTHR43434">
    <property type="entry name" value="PHOSPHOGLYCOLATE PHOSPHATASE"/>
    <property type="match status" value="1"/>
</dbReference>
<name>A0ABP9DAS6_9ACTN</name>
<sequence length="229" mass="24076">MTEPTEPTGSIDLVVLDCDGVLLDSERLAVRVDAVVLAALGWELSTEEIVERFVGRSHASMVAQIESHLGRSLPAGWEAEFQPLYDEAFATGLVPVDGVEAALDAIDLPTCVASSSSHERLRATLTRTGLHHRFAGRIFSASEVANGKPAPDLFLHAAAALGVDPARCVVVEDSKYGVAAARAAGMRAFGYAGGLTPADWLAGPDTVVFESMAELPGLISEAARRPAGR</sequence>
<dbReference type="EMBL" id="BAABIS010000001">
    <property type="protein sequence ID" value="GAA4833174.1"/>
    <property type="molecule type" value="Genomic_DNA"/>
</dbReference>
<accession>A0ABP9DAS6</accession>
<dbReference type="Gene3D" id="1.10.150.240">
    <property type="entry name" value="Putative phosphatase, domain 2"/>
    <property type="match status" value="1"/>
</dbReference>
<dbReference type="SUPFAM" id="SSF56784">
    <property type="entry name" value="HAD-like"/>
    <property type="match status" value="1"/>
</dbReference>
<proteinExistence type="predicted"/>
<dbReference type="SFLD" id="SFLDS00003">
    <property type="entry name" value="Haloacid_Dehalogenase"/>
    <property type="match status" value="1"/>
</dbReference>
<dbReference type="Gene3D" id="3.40.50.1000">
    <property type="entry name" value="HAD superfamily/HAD-like"/>
    <property type="match status" value="1"/>
</dbReference>
<dbReference type="InterPro" id="IPR023214">
    <property type="entry name" value="HAD_sf"/>
</dbReference>
<dbReference type="InterPro" id="IPR036412">
    <property type="entry name" value="HAD-like_sf"/>
</dbReference>